<name>A0A7C9KGQ7_9SPHN</name>
<keyword evidence="3" id="KW-1185">Reference proteome</keyword>
<dbReference type="Gene3D" id="3.40.50.150">
    <property type="entry name" value="Vaccinia Virus protein VP39"/>
    <property type="match status" value="1"/>
</dbReference>
<dbReference type="GO" id="GO:0008168">
    <property type="term" value="F:methyltransferase activity"/>
    <property type="evidence" value="ECO:0007669"/>
    <property type="project" value="UniProtKB-KW"/>
</dbReference>
<dbReference type="InterPro" id="IPR052514">
    <property type="entry name" value="SAM-dependent_MTase"/>
</dbReference>
<dbReference type="CDD" id="cd02440">
    <property type="entry name" value="AdoMet_MTases"/>
    <property type="match status" value="1"/>
</dbReference>
<gene>
    <name evidence="2" type="ORF">F3168_01200</name>
</gene>
<dbReference type="Pfam" id="PF05050">
    <property type="entry name" value="Methyltransf_21"/>
    <property type="match status" value="1"/>
</dbReference>
<organism evidence="2 3">
    <name type="scientific">Sandarakinorhabdus fusca</name>
    <dbReference type="NCBI Taxonomy" id="1439888"/>
    <lineage>
        <taxon>Bacteria</taxon>
        <taxon>Pseudomonadati</taxon>
        <taxon>Pseudomonadota</taxon>
        <taxon>Alphaproteobacteria</taxon>
        <taxon>Sphingomonadales</taxon>
        <taxon>Sphingosinicellaceae</taxon>
        <taxon>Sandarakinorhabdus</taxon>
    </lineage>
</organism>
<dbReference type="InterPro" id="IPR029063">
    <property type="entry name" value="SAM-dependent_MTases_sf"/>
</dbReference>
<dbReference type="AlphaFoldDB" id="A0A7C9KGQ7"/>
<feature type="domain" description="Methyltransferase FkbM" evidence="1">
    <location>
        <begin position="89"/>
        <end position="249"/>
    </location>
</feature>
<dbReference type="InterPro" id="IPR006342">
    <property type="entry name" value="FkbM_mtfrase"/>
</dbReference>
<dbReference type="RefSeq" id="WP_152576345.1">
    <property type="nucleotide sequence ID" value="NZ_JAATJI010000001.1"/>
</dbReference>
<reference evidence="2 3" key="1">
    <citation type="submission" date="2019-09" db="EMBL/GenBank/DDBJ databases">
        <title>Polymorphobacter sp. isolated from a lake in China.</title>
        <authorList>
            <person name="Liu Z."/>
        </authorList>
    </citation>
    <scope>NUCLEOTIDE SEQUENCE [LARGE SCALE GENOMIC DNA]</scope>
    <source>
        <strain evidence="2 3">D40P</strain>
    </source>
</reference>
<dbReference type="PANTHER" id="PTHR34203:SF15">
    <property type="entry name" value="SLL1173 PROTEIN"/>
    <property type="match status" value="1"/>
</dbReference>
<dbReference type="NCBIfam" id="TIGR01444">
    <property type="entry name" value="fkbM_fam"/>
    <property type="match status" value="1"/>
</dbReference>
<sequence>MDIDQEIKSLRKELAEVKEFARQTRGLVGPFGVPMPDGSMLTQTIHGLIYYIDPTDTIMAPQMMVYRQWEAELSSLIDMLLYDATTFVDVGANFGYFTCLGAKRLAGRPGASVLAIEPNPHLVKLLRRNSEINWSLAPIRVIEAAAGEEPGNVTLFVPHEHGANGGLTSRAKSDKHKVPMVKIDDIIDEGQSVDVMKIDVEGHELRVLKGAESVIGRSPNIKIIVEWSPGQMREAGISHTDVSDFMQKGGLTPFLARKTISEPISWEKLNNLGYDNILFQKSPEL</sequence>
<dbReference type="PANTHER" id="PTHR34203">
    <property type="entry name" value="METHYLTRANSFERASE, FKBM FAMILY PROTEIN"/>
    <property type="match status" value="1"/>
</dbReference>
<proteinExistence type="predicted"/>
<protein>
    <submittedName>
        <fullName evidence="2">FkbM family methyltransferase</fullName>
    </submittedName>
</protein>
<evidence type="ECO:0000259" key="1">
    <source>
        <dbReference type="Pfam" id="PF05050"/>
    </source>
</evidence>
<evidence type="ECO:0000313" key="2">
    <source>
        <dbReference type="EMBL" id="MQT15881.1"/>
    </source>
</evidence>
<accession>A0A7C9KGQ7</accession>
<dbReference type="EMBL" id="WIOL01000001">
    <property type="protein sequence ID" value="MQT15881.1"/>
    <property type="molecule type" value="Genomic_DNA"/>
</dbReference>
<dbReference type="Proteomes" id="UP000481327">
    <property type="component" value="Unassembled WGS sequence"/>
</dbReference>
<dbReference type="SUPFAM" id="SSF53335">
    <property type="entry name" value="S-adenosyl-L-methionine-dependent methyltransferases"/>
    <property type="match status" value="1"/>
</dbReference>
<dbReference type="GO" id="GO:0032259">
    <property type="term" value="P:methylation"/>
    <property type="evidence" value="ECO:0007669"/>
    <property type="project" value="UniProtKB-KW"/>
</dbReference>
<keyword evidence="2" id="KW-0808">Transferase</keyword>
<keyword evidence="2" id="KW-0489">Methyltransferase</keyword>
<evidence type="ECO:0000313" key="3">
    <source>
        <dbReference type="Proteomes" id="UP000481327"/>
    </source>
</evidence>
<comment type="caution">
    <text evidence="2">The sequence shown here is derived from an EMBL/GenBank/DDBJ whole genome shotgun (WGS) entry which is preliminary data.</text>
</comment>
<dbReference type="OrthoDB" id="5679686at2"/>